<dbReference type="SUPFAM" id="SSF55811">
    <property type="entry name" value="Nudix"/>
    <property type="match status" value="1"/>
</dbReference>
<dbReference type="InterPro" id="IPR047127">
    <property type="entry name" value="MutT-like"/>
</dbReference>
<dbReference type="PANTHER" id="PTHR47707">
    <property type="entry name" value="8-OXO-DGTP DIPHOSPHATASE"/>
    <property type="match status" value="1"/>
</dbReference>
<dbReference type="PRINTS" id="PR00502">
    <property type="entry name" value="NUDIXFAMILY"/>
</dbReference>
<dbReference type="EMBL" id="BAAAYX010000013">
    <property type="protein sequence ID" value="GAA3710769.1"/>
    <property type="molecule type" value="Genomic_DNA"/>
</dbReference>
<comment type="cofactor">
    <cofactor evidence="1">
        <name>Mg(2+)</name>
        <dbReference type="ChEBI" id="CHEBI:18420"/>
    </cofactor>
</comment>
<keyword evidence="3" id="KW-0515">Mutator protein</keyword>
<evidence type="ECO:0000313" key="14">
    <source>
        <dbReference type="EMBL" id="GAA3710769.1"/>
    </source>
</evidence>
<evidence type="ECO:0000256" key="12">
    <source>
        <dbReference type="RuleBase" id="RU003476"/>
    </source>
</evidence>
<evidence type="ECO:0000259" key="13">
    <source>
        <dbReference type="PROSITE" id="PS51462"/>
    </source>
</evidence>
<gene>
    <name evidence="14" type="ORF">GCM10022204_31640</name>
</gene>
<dbReference type="InterPro" id="IPR020084">
    <property type="entry name" value="NUDIX_hydrolase_CS"/>
</dbReference>
<comment type="similarity">
    <text evidence="2 12">Belongs to the Nudix hydrolase family.</text>
</comment>
<proteinExistence type="inferred from homology"/>
<dbReference type="InterPro" id="IPR020476">
    <property type="entry name" value="Nudix_hydrolase"/>
</dbReference>
<dbReference type="InterPro" id="IPR015797">
    <property type="entry name" value="NUDIX_hydrolase-like_dom_sf"/>
</dbReference>
<evidence type="ECO:0000256" key="9">
    <source>
        <dbReference type="ARBA" id="ARBA00023204"/>
    </source>
</evidence>
<keyword evidence="5" id="KW-0479">Metal-binding</keyword>
<sequence length="135" mass="14281">MVAAAIVDDLVRPTRVLAARRTGPPALAGRWEFPGGKVESGEDPVAALHRELAEELGVTVSLGTELGPDAAEGRCWPLTETLEMRLWLAVVAGGEIADSTDHDQLRWVGSADLGQLDWLTGDRAAVAALTLLMTA</sequence>
<evidence type="ECO:0000256" key="7">
    <source>
        <dbReference type="ARBA" id="ARBA00022801"/>
    </source>
</evidence>
<dbReference type="EC" id="3.6.1.55" evidence="11"/>
<dbReference type="PANTHER" id="PTHR47707:SF1">
    <property type="entry name" value="NUDIX HYDROLASE FAMILY PROTEIN"/>
    <property type="match status" value="1"/>
</dbReference>
<reference evidence="15" key="1">
    <citation type="journal article" date="2019" name="Int. J. Syst. Evol. Microbiol.">
        <title>The Global Catalogue of Microorganisms (GCM) 10K type strain sequencing project: providing services to taxonomists for standard genome sequencing and annotation.</title>
        <authorList>
            <consortium name="The Broad Institute Genomics Platform"/>
            <consortium name="The Broad Institute Genome Sequencing Center for Infectious Disease"/>
            <person name="Wu L."/>
            <person name="Ma J."/>
        </authorList>
    </citation>
    <scope>NUCLEOTIDE SEQUENCE [LARGE SCALE GENOMIC DNA]</scope>
    <source>
        <strain evidence="15">JCM 16548</strain>
    </source>
</reference>
<dbReference type="PROSITE" id="PS51462">
    <property type="entry name" value="NUDIX"/>
    <property type="match status" value="1"/>
</dbReference>
<comment type="catalytic activity">
    <reaction evidence="10">
        <text>8-oxo-dGTP + H2O = 8-oxo-dGMP + diphosphate + H(+)</text>
        <dbReference type="Rhea" id="RHEA:31575"/>
        <dbReference type="ChEBI" id="CHEBI:15377"/>
        <dbReference type="ChEBI" id="CHEBI:15378"/>
        <dbReference type="ChEBI" id="CHEBI:33019"/>
        <dbReference type="ChEBI" id="CHEBI:63224"/>
        <dbReference type="ChEBI" id="CHEBI:77896"/>
        <dbReference type="EC" id="3.6.1.55"/>
    </reaction>
</comment>
<keyword evidence="6" id="KW-0227">DNA damage</keyword>
<protein>
    <recommendedName>
        <fullName evidence="11">8-oxo-dGTP diphosphatase</fullName>
        <ecNumber evidence="11">3.6.1.55</ecNumber>
    </recommendedName>
</protein>
<evidence type="ECO:0000256" key="1">
    <source>
        <dbReference type="ARBA" id="ARBA00001946"/>
    </source>
</evidence>
<comment type="caution">
    <text evidence="14">The sequence shown here is derived from an EMBL/GenBank/DDBJ whole genome shotgun (WGS) entry which is preliminary data.</text>
</comment>
<dbReference type="Pfam" id="PF00293">
    <property type="entry name" value="NUDIX"/>
    <property type="match status" value="1"/>
</dbReference>
<organism evidence="14 15">
    <name type="scientific">Microlunatus aurantiacus</name>
    <dbReference type="NCBI Taxonomy" id="446786"/>
    <lineage>
        <taxon>Bacteria</taxon>
        <taxon>Bacillati</taxon>
        <taxon>Actinomycetota</taxon>
        <taxon>Actinomycetes</taxon>
        <taxon>Propionibacteriales</taxon>
        <taxon>Propionibacteriaceae</taxon>
        <taxon>Microlunatus</taxon>
    </lineage>
</organism>
<keyword evidence="7 12" id="KW-0378">Hydrolase</keyword>
<evidence type="ECO:0000256" key="4">
    <source>
        <dbReference type="ARBA" id="ARBA00022705"/>
    </source>
</evidence>
<evidence type="ECO:0000256" key="8">
    <source>
        <dbReference type="ARBA" id="ARBA00022842"/>
    </source>
</evidence>
<name>A0ABP7DW64_9ACTN</name>
<evidence type="ECO:0000256" key="6">
    <source>
        <dbReference type="ARBA" id="ARBA00022763"/>
    </source>
</evidence>
<dbReference type="Gene3D" id="3.90.79.10">
    <property type="entry name" value="Nucleoside Triphosphate Pyrophosphohydrolase"/>
    <property type="match status" value="1"/>
</dbReference>
<keyword evidence="4" id="KW-0235">DNA replication</keyword>
<evidence type="ECO:0000313" key="15">
    <source>
        <dbReference type="Proteomes" id="UP001500051"/>
    </source>
</evidence>
<dbReference type="PROSITE" id="PS00893">
    <property type="entry name" value="NUDIX_BOX"/>
    <property type="match status" value="1"/>
</dbReference>
<evidence type="ECO:0000256" key="10">
    <source>
        <dbReference type="ARBA" id="ARBA00035861"/>
    </source>
</evidence>
<keyword evidence="9" id="KW-0234">DNA repair</keyword>
<evidence type="ECO:0000256" key="11">
    <source>
        <dbReference type="ARBA" id="ARBA00038905"/>
    </source>
</evidence>
<evidence type="ECO:0000256" key="5">
    <source>
        <dbReference type="ARBA" id="ARBA00022723"/>
    </source>
</evidence>
<dbReference type="InterPro" id="IPR000086">
    <property type="entry name" value="NUDIX_hydrolase_dom"/>
</dbReference>
<evidence type="ECO:0000256" key="2">
    <source>
        <dbReference type="ARBA" id="ARBA00005582"/>
    </source>
</evidence>
<keyword evidence="8" id="KW-0460">Magnesium</keyword>
<evidence type="ECO:0000256" key="3">
    <source>
        <dbReference type="ARBA" id="ARBA00022457"/>
    </source>
</evidence>
<dbReference type="Proteomes" id="UP001500051">
    <property type="component" value="Unassembled WGS sequence"/>
</dbReference>
<dbReference type="CDD" id="cd03425">
    <property type="entry name" value="NUDIX_MutT_NudA_like"/>
    <property type="match status" value="1"/>
</dbReference>
<accession>A0ABP7DW64</accession>
<feature type="domain" description="Nudix hydrolase" evidence="13">
    <location>
        <begin position="1"/>
        <end position="130"/>
    </location>
</feature>
<keyword evidence="15" id="KW-1185">Reference proteome</keyword>